<evidence type="ECO:0000313" key="2">
    <source>
        <dbReference type="Proteomes" id="UP001500711"/>
    </source>
</evidence>
<proteinExistence type="predicted"/>
<dbReference type="RefSeq" id="WP_346132006.1">
    <property type="nucleotide sequence ID" value="NZ_BAABBE010000013.1"/>
</dbReference>
<sequence>MIVTDLRAAALADSEGNAEYRDYLLPLVDDLADLAARYPGVTA</sequence>
<comment type="caution">
    <text evidence="1">The sequence shown here is derived from an EMBL/GenBank/DDBJ whole genome shotgun (WGS) entry which is preliminary data.</text>
</comment>
<dbReference type="Proteomes" id="UP001500711">
    <property type="component" value="Unassembled WGS sequence"/>
</dbReference>
<protein>
    <submittedName>
        <fullName evidence="1">Uncharacterized protein</fullName>
    </submittedName>
</protein>
<organism evidence="1 2">
    <name type="scientific">Lentzea roselyniae</name>
    <dbReference type="NCBI Taxonomy" id="531940"/>
    <lineage>
        <taxon>Bacteria</taxon>
        <taxon>Bacillati</taxon>
        <taxon>Actinomycetota</taxon>
        <taxon>Actinomycetes</taxon>
        <taxon>Pseudonocardiales</taxon>
        <taxon>Pseudonocardiaceae</taxon>
        <taxon>Lentzea</taxon>
    </lineage>
</organism>
<accession>A0ABP7BC22</accession>
<name>A0ABP7BC22_9PSEU</name>
<keyword evidence="2" id="KW-1185">Reference proteome</keyword>
<gene>
    <name evidence="1" type="ORF">GCM10022267_47840</name>
</gene>
<reference evidence="2" key="1">
    <citation type="journal article" date="2019" name="Int. J. Syst. Evol. Microbiol.">
        <title>The Global Catalogue of Microorganisms (GCM) 10K type strain sequencing project: providing services to taxonomists for standard genome sequencing and annotation.</title>
        <authorList>
            <consortium name="The Broad Institute Genomics Platform"/>
            <consortium name="The Broad Institute Genome Sequencing Center for Infectious Disease"/>
            <person name="Wu L."/>
            <person name="Ma J."/>
        </authorList>
    </citation>
    <scope>NUCLEOTIDE SEQUENCE [LARGE SCALE GENOMIC DNA]</scope>
    <source>
        <strain evidence="2">JCM 17494</strain>
    </source>
</reference>
<evidence type="ECO:0000313" key="1">
    <source>
        <dbReference type="EMBL" id="GAA3656102.1"/>
    </source>
</evidence>
<dbReference type="EMBL" id="BAABBE010000013">
    <property type="protein sequence ID" value="GAA3656102.1"/>
    <property type="molecule type" value="Genomic_DNA"/>
</dbReference>